<feature type="region of interest" description="Disordered" evidence="1">
    <location>
        <begin position="160"/>
        <end position="195"/>
    </location>
</feature>
<protein>
    <submittedName>
        <fullName evidence="2">Uncharacterized protein</fullName>
    </submittedName>
</protein>
<feature type="compositionally biased region" description="Basic and acidic residues" evidence="1">
    <location>
        <begin position="52"/>
        <end position="65"/>
    </location>
</feature>
<dbReference type="Proteomes" id="UP000076738">
    <property type="component" value="Unassembled WGS sequence"/>
</dbReference>
<evidence type="ECO:0000256" key="1">
    <source>
        <dbReference type="SAM" id="MobiDB-lite"/>
    </source>
</evidence>
<organism evidence="2 3">
    <name type="scientific">Calocera viscosa (strain TUFC12733)</name>
    <dbReference type="NCBI Taxonomy" id="1330018"/>
    <lineage>
        <taxon>Eukaryota</taxon>
        <taxon>Fungi</taxon>
        <taxon>Dikarya</taxon>
        <taxon>Basidiomycota</taxon>
        <taxon>Agaricomycotina</taxon>
        <taxon>Dacrymycetes</taxon>
        <taxon>Dacrymycetales</taxon>
        <taxon>Dacrymycetaceae</taxon>
        <taxon>Calocera</taxon>
    </lineage>
</organism>
<name>A0A167HKZ7_CALVF</name>
<feature type="region of interest" description="Disordered" evidence="1">
    <location>
        <begin position="1"/>
        <end position="138"/>
    </location>
</feature>
<keyword evidence="3" id="KW-1185">Reference proteome</keyword>
<accession>A0A167HKZ7</accession>
<evidence type="ECO:0000313" key="3">
    <source>
        <dbReference type="Proteomes" id="UP000076738"/>
    </source>
</evidence>
<dbReference type="EMBL" id="KV417318">
    <property type="protein sequence ID" value="KZO91741.1"/>
    <property type="molecule type" value="Genomic_DNA"/>
</dbReference>
<feature type="compositionally biased region" description="Polar residues" evidence="1">
    <location>
        <begin position="69"/>
        <end position="78"/>
    </location>
</feature>
<reference evidence="2 3" key="1">
    <citation type="journal article" date="2016" name="Mol. Biol. Evol.">
        <title>Comparative Genomics of Early-Diverging Mushroom-Forming Fungi Provides Insights into the Origins of Lignocellulose Decay Capabilities.</title>
        <authorList>
            <person name="Nagy L.G."/>
            <person name="Riley R."/>
            <person name="Tritt A."/>
            <person name="Adam C."/>
            <person name="Daum C."/>
            <person name="Floudas D."/>
            <person name="Sun H."/>
            <person name="Yadav J.S."/>
            <person name="Pangilinan J."/>
            <person name="Larsson K.H."/>
            <person name="Matsuura K."/>
            <person name="Barry K."/>
            <person name="Labutti K."/>
            <person name="Kuo R."/>
            <person name="Ohm R.A."/>
            <person name="Bhattacharya S.S."/>
            <person name="Shirouzu T."/>
            <person name="Yoshinaga Y."/>
            <person name="Martin F.M."/>
            <person name="Grigoriev I.V."/>
            <person name="Hibbett D.S."/>
        </authorList>
    </citation>
    <scope>NUCLEOTIDE SEQUENCE [LARGE SCALE GENOMIC DNA]</scope>
    <source>
        <strain evidence="2 3">TUFC12733</strain>
    </source>
</reference>
<dbReference type="AlphaFoldDB" id="A0A167HKZ7"/>
<feature type="compositionally biased region" description="Acidic residues" evidence="1">
    <location>
        <begin position="94"/>
        <end position="107"/>
    </location>
</feature>
<feature type="compositionally biased region" description="Basic and acidic residues" evidence="1">
    <location>
        <begin position="81"/>
        <end position="91"/>
    </location>
</feature>
<proteinExistence type="predicted"/>
<gene>
    <name evidence="2" type="ORF">CALVIDRAFT_530566</name>
</gene>
<sequence length="224" mass="24776">MQTQLQRRLASKTDRRKAQIALAREQRKAQSSSRLATAPTPLPPLTNVLPEPRPRVEEGEPKGLHEWASANTWNTDTPASGEERESPHDLSIEVPDDTPVDPMDEDPSTLRRSSRAGRGERRRPQLYQDEPPMGMGDAIRAILGTRPARKRVGDVPLPAFHAEDLATPDVPSPAEAADQADSSPEPQPHEEVYTTLPTAFGLYREYSAHPTQIPDAYTLATMHT</sequence>
<evidence type="ECO:0000313" key="2">
    <source>
        <dbReference type="EMBL" id="KZO91741.1"/>
    </source>
</evidence>